<dbReference type="AlphaFoldDB" id="A0A344UCY1"/>
<evidence type="ECO:0000259" key="3">
    <source>
        <dbReference type="Pfam" id="PF26078"/>
    </source>
</evidence>
<dbReference type="InterPro" id="IPR006949">
    <property type="entry name" value="Barrel_Baseplate_J-like"/>
</dbReference>
<evidence type="ECO:0000256" key="1">
    <source>
        <dbReference type="ARBA" id="ARBA00038087"/>
    </source>
</evidence>
<dbReference type="Pfam" id="PF04865">
    <property type="entry name" value="Baseplate_J"/>
    <property type="match status" value="1"/>
</dbReference>
<dbReference type="EMBL" id="CP029554">
    <property type="protein sequence ID" value="AXE33129.1"/>
    <property type="molecule type" value="Genomic_DNA"/>
</dbReference>
<dbReference type="RefSeq" id="WP_114072356.1">
    <property type="nucleotide sequence ID" value="NZ_CP029554.1"/>
</dbReference>
<reference evidence="5 6" key="1">
    <citation type="submission" date="2018-05" db="EMBL/GenBank/DDBJ databases">
        <title>Genome sequencing, assembly and analysis of the novel insecticidal bacterium, Chromobacterium phragmitis.</title>
        <authorList>
            <person name="Sparks M.E."/>
            <person name="Blackburn M.B."/>
            <person name="Gundersen-Rindal D.E."/>
        </authorList>
    </citation>
    <scope>NUCLEOTIDE SEQUENCE [LARGE SCALE GENOMIC DNA]</scope>
    <source>
        <strain evidence="5">IIBBL 274-1</strain>
    </source>
</reference>
<proteinExistence type="inferred from homology"/>
<evidence type="ECO:0000313" key="6">
    <source>
        <dbReference type="Proteomes" id="UP000252038"/>
    </source>
</evidence>
<dbReference type="InterPro" id="IPR052399">
    <property type="entry name" value="Phage_Baseplate_Assmbl_Protein"/>
</dbReference>
<name>A0A344UCY1_9NEIS</name>
<evidence type="ECO:0000259" key="4">
    <source>
        <dbReference type="Pfam" id="PF26079"/>
    </source>
</evidence>
<accession>A0A344UCY1</accession>
<feature type="domain" description="Baseplate J-like central" evidence="3">
    <location>
        <begin position="190"/>
        <end position="255"/>
    </location>
</feature>
<dbReference type="Proteomes" id="UP000252038">
    <property type="component" value="Chromosome"/>
</dbReference>
<feature type="domain" description="Baseplate J-like C-terminal" evidence="4">
    <location>
        <begin position="267"/>
        <end position="346"/>
    </location>
</feature>
<dbReference type="PANTHER" id="PTHR37829:SF3">
    <property type="entry name" value="PROTEIN JAYE-RELATED"/>
    <property type="match status" value="1"/>
</dbReference>
<sequence>MPFTTLDMQSVRDALLRDLRNQRPDVDTSPDSDWFVRATSVASAVEGLYQHQAWLARQIFPDTADRDYLELHARVRGLSRKNPVAAAGQIRLQGSPGATAPAGLTAKAAGQSYITTQGATLDASGAAIVAVNAAAPGLAGNIAAGVAVELTSAPSGIASQASVVNLSGGADAESDSELLARLLELIRRPPAGGNRYDYHRWAMEVDGVTAAYVYPLRRGLGTVDVAVTTAGGVPSNQVLAAVQQHIDDMRPVTARNCLAFAPTPRLVDLDIRVLLSNATLAIATEQIKGAVTSYFAALAPGETAVRSRIELLASAVAGVADRQVLTPAANVVPKADASAVEWLRLGMLNVRSM</sequence>
<dbReference type="Pfam" id="PF26078">
    <property type="entry name" value="Baseplate_J_M"/>
    <property type="match status" value="1"/>
</dbReference>
<dbReference type="KEGG" id="chrb:DK843_01650"/>
<evidence type="ECO:0000259" key="2">
    <source>
        <dbReference type="Pfam" id="PF04865"/>
    </source>
</evidence>
<dbReference type="InterPro" id="IPR058530">
    <property type="entry name" value="Baseplate_J-like_C"/>
</dbReference>
<dbReference type="PANTHER" id="PTHR37829">
    <property type="entry name" value="PHAGE-LIKE ELEMENT PBSX PROTEIN XKDT"/>
    <property type="match status" value="1"/>
</dbReference>
<feature type="domain" description="Baseplate protein J-like barrel" evidence="2">
    <location>
        <begin position="90"/>
        <end position="168"/>
    </location>
</feature>
<gene>
    <name evidence="5" type="ORF">DK843_01650</name>
</gene>
<dbReference type="InterPro" id="IPR058531">
    <property type="entry name" value="Baseplate_J_M"/>
</dbReference>
<organism evidence="5 6">
    <name type="scientific">Chromobacterium phragmitis</name>
    <dbReference type="NCBI Taxonomy" id="2202141"/>
    <lineage>
        <taxon>Bacteria</taxon>
        <taxon>Pseudomonadati</taxon>
        <taxon>Pseudomonadota</taxon>
        <taxon>Betaproteobacteria</taxon>
        <taxon>Neisseriales</taxon>
        <taxon>Chromobacteriaceae</taxon>
        <taxon>Chromobacterium</taxon>
    </lineage>
</organism>
<evidence type="ECO:0000313" key="5">
    <source>
        <dbReference type="EMBL" id="AXE33129.1"/>
    </source>
</evidence>
<comment type="similarity">
    <text evidence="1">Belongs to the Mu gp47/PBSX XkdT family.</text>
</comment>
<protein>
    <submittedName>
        <fullName evidence="5">Phage tail protein</fullName>
    </submittedName>
</protein>
<dbReference type="Pfam" id="PF26079">
    <property type="entry name" value="Baseplate_J_C"/>
    <property type="match status" value="1"/>
</dbReference>